<dbReference type="InterPro" id="IPR045474">
    <property type="entry name" value="GEVED"/>
</dbReference>
<reference evidence="3 4" key="1">
    <citation type="submission" date="2024-09" db="EMBL/GenBank/DDBJ databases">
        <authorList>
            <person name="Sun Q."/>
            <person name="Mori K."/>
        </authorList>
    </citation>
    <scope>NUCLEOTIDE SEQUENCE [LARGE SCALE GENOMIC DNA]</scope>
    <source>
        <strain evidence="3 4">CECT 8622</strain>
    </source>
</reference>
<feature type="domain" description="Surface adhesin CshA non-repetitive" evidence="1">
    <location>
        <begin position="25"/>
        <end position="249"/>
    </location>
</feature>
<dbReference type="EMBL" id="JBHMFC010000032">
    <property type="protein sequence ID" value="MFB9056780.1"/>
    <property type="molecule type" value="Genomic_DNA"/>
</dbReference>
<dbReference type="RefSeq" id="WP_379860977.1">
    <property type="nucleotide sequence ID" value="NZ_JBHMFC010000032.1"/>
</dbReference>
<evidence type="ECO:0000259" key="2">
    <source>
        <dbReference type="Pfam" id="PF20009"/>
    </source>
</evidence>
<proteinExistence type="predicted"/>
<accession>A0ABV5FBG6</accession>
<name>A0ABV5FBG6_9FLAO</name>
<dbReference type="Proteomes" id="UP001589585">
    <property type="component" value="Unassembled WGS sequence"/>
</dbReference>
<organism evidence="3 4">
    <name type="scientific">Mariniflexile ostreae</name>
    <dbReference type="NCBI Taxonomy" id="1520892"/>
    <lineage>
        <taxon>Bacteria</taxon>
        <taxon>Pseudomonadati</taxon>
        <taxon>Bacteroidota</taxon>
        <taxon>Flavobacteriia</taxon>
        <taxon>Flavobacteriales</taxon>
        <taxon>Flavobacteriaceae</taxon>
        <taxon>Mariniflexile</taxon>
    </lineage>
</organism>
<dbReference type="Pfam" id="PF18651">
    <property type="entry name" value="CshA_NR2"/>
    <property type="match status" value="1"/>
</dbReference>
<sequence length="474" mass="51369">MNAQCYPDKIVTAAFATDGLSPYKDNVLWLTWGSPDQQTYPYGRHDRPLSVGATSYASIDLGDDRFLCIKAEIESIDGAVSSYAPGNWQGDYLDDLYHIGGTGSSNQLVSGIKNRTSSSSPKITIKCLATLDGSPIRLSGLVVADAESLNRSGEYISTTADGNWTLVEVKKNIGQQSYDVRKEIVFENGSPTSKRTIKFLRGNDNNTMAVSFLKFNESAYHVIGPNPDFSVQVKVDFHGGGITAIALGLLPPDVDGGDAPISYGKPLHLIQRLNFTNDGIVPVNEGANSVTNINTSSYKAGALVDNGNISHLGSTAPDTETISIHSKDALGDDHNGSAGPKEEDAWPKEYKRFSFKVNYLPGNIIAANIPYKSYTDGYVVGWIDFNGNGVFDSSEKQEMFAPSTGGTMESVLLKWEIPGTRKPYSTFVRLRLSELPNVSPDEMVNTGEVEDHKIFILGPVVTNPMIHSKGKAHN</sequence>
<keyword evidence="4" id="KW-1185">Reference proteome</keyword>
<feature type="domain" description="GEVED" evidence="2">
    <location>
        <begin position="378"/>
        <end position="454"/>
    </location>
</feature>
<gene>
    <name evidence="3" type="ORF">ACFFU9_08500</name>
</gene>
<dbReference type="InterPro" id="IPR040683">
    <property type="entry name" value="CshA_NR2"/>
</dbReference>
<evidence type="ECO:0000313" key="3">
    <source>
        <dbReference type="EMBL" id="MFB9056780.1"/>
    </source>
</evidence>
<evidence type="ECO:0000313" key="4">
    <source>
        <dbReference type="Proteomes" id="UP001589585"/>
    </source>
</evidence>
<comment type="caution">
    <text evidence="3">The sequence shown here is derived from an EMBL/GenBank/DDBJ whole genome shotgun (WGS) entry which is preliminary data.</text>
</comment>
<dbReference type="Pfam" id="PF20009">
    <property type="entry name" value="GEVED"/>
    <property type="match status" value="1"/>
</dbReference>
<protein>
    <submittedName>
        <fullName evidence="3">CshA/CshB family fibrillar adhesin-related protein</fullName>
    </submittedName>
</protein>
<evidence type="ECO:0000259" key="1">
    <source>
        <dbReference type="Pfam" id="PF18651"/>
    </source>
</evidence>